<dbReference type="InterPro" id="IPR018640">
    <property type="entry name" value="DUF2063"/>
</dbReference>
<dbReference type="Proteomes" id="UP000198862">
    <property type="component" value="Unassembled WGS sequence"/>
</dbReference>
<dbReference type="OrthoDB" id="4146344at2"/>
<organism evidence="2 3">
    <name type="scientific">Pseudoalteromonas denitrificans DSM 6059</name>
    <dbReference type="NCBI Taxonomy" id="1123010"/>
    <lineage>
        <taxon>Bacteria</taxon>
        <taxon>Pseudomonadati</taxon>
        <taxon>Pseudomonadota</taxon>
        <taxon>Gammaproteobacteria</taxon>
        <taxon>Alteromonadales</taxon>
        <taxon>Pseudoalteromonadaceae</taxon>
        <taxon>Pseudoalteromonas</taxon>
    </lineage>
</organism>
<dbReference type="Pfam" id="PF09836">
    <property type="entry name" value="DUF2063"/>
    <property type="match status" value="1"/>
</dbReference>
<keyword evidence="3" id="KW-1185">Reference proteome</keyword>
<feature type="domain" description="Putative DNA-binding" evidence="1">
    <location>
        <begin position="16"/>
        <end position="106"/>
    </location>
</feature>
<evidence type="ECO:0000313" key="3">
    <source>
        <dbReference type="Proteomes" id="UP000198862"/>
    </source>
</evidence>
<sequence>MNKALIDAFDTVKKQQQALVSQIFLFHGHDKSALNENDLDVFDKKGLEVFQRNLKAMAQHALAISFPTVFKLIGQRYFNYAAFELLRAHPPSEGDWALWGNEFAQVLSQLPELKEYPFIADIARFDYLIHQSQTNKNNDIDLSSFQLLGEKPLDEIHIKFNQSVKLFSSIFPILQIYKMHQEEGEEDLPDKLFLENELIDANDKQSILILKSNFKTQFIQLDNREYEFINMLLQGRSIGKTLDKMHSTFDFAKWLEQALKQNIISHLKHL</sequence>
<proteinExistence type="predicted"/>
<dbReference type="RefSeq" id="WP_091980246.1">
    <property type="nucleotide sequence ID" value="NZ_FOLO01000004.1"/>
</dbReference>
<evidence type="ECO:0000313" key="2">
    <source>
        <dbReference type="EMBL" id="SFC06989.1"/>
    </source>
</evidence>
<evidence type="ECO:0000259" key="1">
    <source>
        <dbReference type="Pfam" id="PF09836"/>
    </source>
</evidence>
<protein>
    <submittedName>
        <fullName evidence="2">Putative DNA-binding domain-containing protein</fullName>
    </submittedName>
</protein>
<dbReference type="STRING" id="1123010.SAMN02745724_00828"/>
<dbReference type="AlphaFoldDB" id="A0A1I1G577"/>
<keyword evidence="2" id="KW-0238">DNA-binding</keyword>
<reference evidence="2 3" key="1">
    <citation type="submission" date="2016-10" db="EMBL/GenBank/DDBJ databases">
        <authorList>
            <person name="de Groot N.N."/>
        </authorList>
    </citation>
    <scope>NUCLEOTIDE SEQUENCE [LARGE SCALE GENOMIC DNA]</scope>
    <source>
        <strain evidence="2 3">DSM 6059</strain>
    </source>
</reference>
<gene>
    <name evidence="2" type="ORF">SAMN02745724_00828</name>
</gene>
<accession>A0A1I1G577</accession>
<dbReference type="EMBL" id="FOLO01000004">
    <property type="protein sequence ID" value="SFC06989.1"/>
    <property type="molecule type" value="Genomic_DNA"/>
</dbReference>
<name>A0A1I1G577_9GAMM</name>
<dbReference type="GO" id="GO:0003677">
    <property type="term" value="F:DNA binding"/>
    <property type="evidence" value="ECO:0007669"/>
    <property type="project" value="UniProtKB-KW"/>
</dbReference>